<keyword evidence="2" id="KW-1185">Reference proteome</keyword>
<dbReference type="RefSeq" id="WP_252580599.1">
    <property type="nucleotide sequence ID" value="NZ_CP071527.1"/>
</dbReference>
<evidence type="ECO:0000313" key="2">
    <source>
        <dbReference type="Proteomes" id="UP001057474"/>
    </source>
</evidence>
<proteinExistence type="predicted"/>
<gene>
    <name evidence="1" type="primary">icmJ</name>
    <name evidence="1" type="ORF">J2N86_02075</name>
</gene>
<name>A0ABY4Y928_9GAMM</name>
<organism evidence="1 2">
    <name type="scientific">Legionella lytica</name>
    <dbReference type="NCBI Taxonomy" id="96232"/>
    <lineage>
        <taxon>Bacteria</taxon>
        <taxon>Pseudomonadati</taxon>
        <taxon>Pseudomonadota</taxon>
        <taxon>Gammaproteobacteria</taxon>
        <taxon>Legionellales</taxon>
        <taxon>Legionellaceae</taxon>
        <taxon>Legionella</taxon>
    </lineage>
</organism>
<protein>
    <submittedName>
        <fullName evidence="1">Type IVB secretion system protein IcmJDotN</fullName>
    </submittedName>
</protein>
<reference evidence="1" key="1">
    <citation type="submission" date="2021-03" db="EMBL/GenBank/DDBJ databases">
        <title>Legionella lytica PCM 2298.</title>
        <authorList>
            <person name="Koper P."/>
        </authorList>
    </citation>
    <scope>NUCLEOTIDE SEQUENCE</scope>
    <source>
        <strain evidence="1">PCM 2298</strain>
    </source>
</reference>
<dbReference type="Proteomes" id="UP001057474">
    <property type="component" value="Chromosome"/>
</dbReference>
<accession>A0ABY4Y928</accession>
<sequence length="208" mass="23611">MAVNQEKKQLKLLATPGSWRLYSARKVDERFKSYEQKVLQRDRYTCQFCGFQARLFQDVVNLDNNYTNNKLPNLVTACCFCAQCFFIESVGVGGYGGGTLIYLPELTQAELNSLCHVLFCAITNDTGYKSSAQNIYRGFKFRSQLVEEKFGEGTSDPAIFGQLMIDAGVNDEERRSQLLKNILLLPSRAKFRKQIEKWAASALEEITV</sequence>
<dbReference type="NCBIfam" id="NF038221">
    <property type="entry name" value="IcmJ_DotN_IVB"/>
    <property type="match status" value="1"/>
</dbReference>
<evidence type="ECO:0000313" key="1">
    <source>
        <dbReference type="EMBL" id="USQ14143.1"/>
    </source>
</evidence>
<dbReference type="EMBL" id="CP071527">
    <property type="protein sequence ID" value="USQ14143.1"/>
    <property type="molecule type" value="Genomic_DNA"/>
</dbReference>
<dbReference type="InterPro" id="IPR053558">
    <property type="entry name" value="T4SS_Dot/Icm_subcomplex"/>
</dbReference>